<dbReference type="CDD" id="cd00093">
    <property type="entry name" value="HTH_XRE"/>
    <property type="match status" value="1"/>
</dbReference>
<evidence type="ECO:0000313" key="2">
    <source>
        <dbReference type="EMBL" id="QHT98817.1"/>
    </source>
</evidence>
<dbReference type="GO" id="GO:0003677">
    <property type="term" value="F:DNA binding"/>
    <property type="evidence" value="ECO:0007669"/>
    <property type="project" value="InterPro"/>
</dbReference>
<dbReference type="AlphaFoldDB" id="A0A6C0J4E1"/>
<proteinExistence type="predicted"/>
<evidence type="ECO:0000259" key="1">
    <source>
        <dbReference type="PROSITE" id="PS50943"/>
    </source>
</evidence>
<name>A0A6C0J4E1_9ZZZZ</name>
<reference evidence="2" key="1">
    <citation type="journal article" date="2020" name="Nature">
        <title>Giant virus diversity and host interactions through global metagenomics.</title>
        <authorList>
            <person name="Schulz F."/>
            <person name="Roux S."/>
            <person name="Paez-Espino D."/>
            <person name="Jungbluth S."/>
            <person name="Walsh D.A."/>
            <person name="Denef V.J."/>
            <person name="McMahon K.D."/>
            <person name="Konstantinidis K.T."/>
            <person name="Eloe-Fadrosh E.A."/>
            <person name="Kyrpides N.C."/>
            <person name="Woyke T."/>
        </authorList>
    </citation>
    <scope>NUCLEOTIDE SEQUENCE</scope>
    <source>
        <strain evidence="2">GVMAG-M-3300025695-21</strain>
    </source>
</reference>
<dbReference type="Gene3D" id="1.10.260.40">
    <property type="entry name" value="lambda repressor-like DNA-binding domains"/>
    <property type="match status" value="1"/>
</dbReference>
<dbReference type="InterPro" id="IPR010982">
    <property type="entry name" value="Lambda_DNA-bd_dom_sf"/>
</dbReference>
<sequence>MSGYDHQDWTPVVIRSSHMANIAKQSVQNQPGTKEFKKLNDDDIPILNKMTREQATALSQARVIKGLSQKDLAKALNIDISIVKKYECCNVENFNKKIYNRMLLFLGCKP</sequence>
<feature type="domain" description="HTH cro/C1-type" evidence="1">
    <location>
        <begin position="58"/>
        <end position="87"/>
    </location>
</feature>
<accession>A0A6C0J4E1</accession>
<dbReference type="PROSITE" id="PS50943">
    <property type="entry name" value="HTH_CROC1"/>
    <property type="match status" value="1"/>
</dbReference>
<dbReference type="EMBL" id="MN740297">
    <property type="protein sequence ID" value="QHT98817.1"/>
    <property type="molecule type" value="Genomic_DNA"/>
</dbReference>
<dbReference type="SUPFAM" id="SSF47413">
    <property type="entry name" value="lambda repressor-like DNA-binding domains"/>
    <property type="match status" value="1"/>
</dbReference>
<dbReference type="InterPro" id="IPR001387">
    <property type="entry name" value="Cro/C1-type_HTH"/>
</dbReference>
<organism evidence="2">
    <name type="scientific">viral metagenome</name>
    <dbReference type="NCBI Taxonomy" id="1070528"/>
    <lineage>
        <taxon>unclassified sequences</taxon>
        <taxon>metagenomes</taxon>
        <taxon>organismal metagenomes</taxon>
    </lineage>
</organism>
<protein>
    <recommendedName>
        <fullName evidence="1">HTH cro/C1-type domain-containing protein</fullName>
    </recommendedName>
</protein>